<reference evidence="1 2" key="1">
    <citation type="journal article" date="2009" name="Science">
        <title>Green evolution and dynamic adaptations revealed by genomes of the marine picoeukaryotes Micromonas.</title>
        <authorList>
            <person name="Worden A.Z."/>
            <person name="Lee J.H."/>
            <person name="Mock T."/>
            <person name="Rouze P."/>
            <person name="Simmons M.P."/>
            <person name="Aerts A.L."/>
            <person name="Allen A.E."/>
            <person name="Cuvelier M.L."/>
            <person name="Derelle E."/>
            <person name="Everett M.V."/>
            <person name="Foulon E."/>
            <person name="Grimwood J."/>
            <person name="Gundlach H."/>
            <person name="Henrissat B."/>
            <person name="Napoli C."/>
            <person name="McDonald S.M."/>
            <person name="Parker M.S."/>
            <person name="Rombauts S."/>
            <person name="Salamov A."/>
            <person name="Von Dassow P."/>
            <person name="Badger J.H."/>
            <person name="Coutinho P.M."/>
            <person name="Demir E."/>
            <person name="Dubchak I."/>
            <person name="Gentemann C."/>
            <person name="Eikrem W."/>
            <person name="Gready J.E."/>
            <person name="John U."/>
            <person name="Lanier W."/>
            <person name="Lindquist E.A."/>
            <person name="Lucas S."/>
            <person name="Mayer K.F."/>
            <person name="Moreau H."/>
            <person name="Not F."/>
            <person name="Otillar R."/>
            <person name="Panaud O."/>
            <person name="Pangilinan J."/>
            <person name="Paulsen I."/>
            <person name="Piegu B."/>
            <person name="Poliakov A."/>
            <person name="Robbens S."/>
            <person name="Schmutz J."/>
            <person name="Toulza E."/>
            <person name="Wyss T."/>
            <person name="Zelensky A."/>
            <person name="Zhou K."/>
            <person name="Armbrust E.V."/>
            <person name="Bhattacharya D."/>
            <person name="Goodenough U.W."/>
            <person name="Van de Peer Y."/>
            <person name="Grigoriev I.V."/>
        </authorList>
    </citation>
    <scope>NUCLEOTIDE SEQUENCE [LARGE SCALE GENOMIC DNA]</scope>
    <source>
        <strain evidence="1 2">CCMP1545</strain>
    </source>
</reference>
<dbReference type="OMA" id="DEVCVAW"/>
<dbReference type="GeneID" id="9689018"/>
<dbReference type="OrthoDB" id="534076at2759"/>
<protein>
    <submittedName>
        <fullName evidence="1">Predicted protein</fullName>
    </submittedName>
</protein>
<dbReference type="EMBL" id="GG663749">
    <property type="protein sequence ID" value="EEH52130.1"/>
    <property type="molecule type" value="Genomic_DNA"/>
</dbReference>
<dbReference type="Proteomes" id="UP000001876">
    <property type="component" value="Unassembled WGS sequence"/>
</dbReference>
<keyword evidence="2" id="KW-1185">Reference proteome</keyword>
<gene>
    <name evidence="1" type="ORF">MICPUCDRAFT_53362</name>
</gene>
<dbReference type="KEGG" id="mpp:MICPUCDRAFT_53362"/>
<dbReference type="RefSeq" id="XP_003063757.1">
    <property type="nucleotide sequence ID" value="XM_003063711.1"/>
</dbReference>
<sequence length="403" mass="44492">MCVTFTKALDVPSAGLDRQEHQALLRACLHDGRDYIGNVVTIPGRKTLDAGVPSWRFGETGPNGKPVAPPDAFHLLMRSDRKKNANVRGGAADVMLHVELNVVPAAGADDEVENDEARAASAAGFDAVDELAAKRRSAVVDEICVAWGRVPWPDDLREGSSFVDVPLLGADVHAPMRLEQSAAAGRAAASMWRRQTATGKKLQRGPTLCVKAQMLNFKQSELANKLPREILCPCAMVPVLATYREIAAVEALHAARELYSNSCSPSLRLLPTLFADDMIRDEFMEVWRRMSARWSPAQLREPQARSISHWSPYDRVGVVNARRRDVLEGLCLKFWPLLHSHAMPKVPTAGNYSASLHRRRVVKGYADQHPVTAMSRAADEWLHRPFDVAELAHNFSDLGEAYV</sequence>
<dbReference type="AlphaFoldDB" id="C1N6M2"/>
<name>C1N6M2_MICPC</name>
<proteinExistence type="predicted"/>
<evidence type="ECO:0000313" key="1">
    <source>
        <dbReference type="EMBL" id="EEH52130.1"/>
    </source>
</evidence>
<evidence type="ECO:0000313" key="2">
    <source>
        <dbReference type="Proteomes" id="UP000001876"/>
    </source>
</evidence>
<accession>C1N6M2</accession>
<organism evidence="2">
    <name type="scientific">Micromonas pusilla (strain CCMP1545)</name>
    <name type="common">Picoplanktonic green alga</name>
    <dbReference type="NCBI Taxonomy" id="564608"/>
    <lineage>
        <taxon>Eukaryota</taxon>
        <taxon>Viridiplantae</taxon>
        <taxon>Chlorophyta</taxon>
        <taxon>Mamiellophyceae</taxon>
        <taxon>Mamiellales</taxon>
        <taxon>Mamiellaceae</taxon>
        <taxon>Micromonas</taxon>
    </lineage>
</organism>